<comment type="catalytic activity">
    <reaction evidence="7">
        <text>AMP + ATP = 2 ADP</text>
        <dbReference type="Rhea" id="RHEA:12973"/>
        <dbReference type="ChEBI" id="CHEBI:30616"/>
        <dbReference type="ChEBI" id="CHEBI:456215"/>
        <dbReference type="ChEBI" id="CHEBI:456216"/>
        <dbReference type="EC" id="2.7.4.3"/>
    </reaction>
</comment>
<feature type="binding site" evidence="7">
    <location>
        <position position="12"/>
    </location>
    <ligand>
        <name>ATP</name>
        <dbReference type="ChEBI" id="CHEBI:30616"/>
    </ligand>
</feature>
<keyword evidence="4 7" id="KW-0547">Nucleotide-binding</keyword>
<accession>A0A832ZJ40</accession>
<dbReference type="GO" id="GO:0042274">
    <property type="term" value="P:ribosomal small subunit biogenesis"/>
    <property type="evidence" value="ECO:0007669"/>
    <property type="project" value="UniProtKB-UniRule"/>
</dbReference>
<dbReference type="Pfam" id="PF13238">
    <property type="entry name" value="AAA_18"/>
    <property type="match status" value="1"/>
</dbReference>
<comment type="caution">
    <text evidence="7">Lacks conserved residue(s) required for the propagation of feature annotation.</text>
</comment>
<evidence type="ECO:0000256" key="5">
    <source>
        <dbReference type="ARBA" id="ARBA00022777"/>
    </source>
</evidence>
<dbReference type="InterPro" id="IPR020618">
    <property type="entry name" value="Adenyl_kinase_AK6"/>
</dbReference>
<keyword evidence="5 7" id="KW-0418">Kinase</keyword>
<feature type="binding site" evidence="7">
    <location>
        <position position="14"/>
    </location>
    <ligand>
        <name>ATP</name>
        <dbReference type="ChEBI" id="CHEBI:30616"/>
    </ligand>
</feature>
<dbReference type="InterPro" id="IPR027417">
    <property type="entry name" value="P-loop_NTPase"/>
</dbReference>
<evidence type="ECO:0000256" key="7">
    <source>
        <dbReference type="HAMAP-Rule" id="MF_00039"/>
    </source>
</evidence>
<name>A0A832ZJ40_9EURY</name>
<keyword evidence="1 7" id="KW-0690">Ribosome biogenesis</keyword>
<sequence>MKLAITGTPGVGKSTISKHLKDKLTKRGISLEYIDLTEVVKREKLYIEKDEHMDSYVVDFPKLREYLKDIKGDVVILDGHISHLLDVDYIVVLRCNPQLVKERLKKRGYSKEKIKENVGAEILDVSLIESLERLKNENIPVYEIDTTNRCVEEVVEEIIENMKNKKVRYGVVDWLEDFISMID</sequence>
<dbReference type="HAMAP" id="MF_00039">
    <property type="entry name" value="Adenylate_kinase_AK6"/>
    <property type="match status" value="1"/>
</dbReference>
<evidence type="ECO:0000313" key="8">
    <source>
        <dbReference type="EMBL" id="HIP91168.1"/>
    </source>
</evidence>
<feature type="binding site" evidence="7">
    <location>
        <position position="10"/>
    </location>
    <ligand>
        <name>ATP</name>
        <dbReference type="ChEBI" id="CHEBI:30616"/>
    </ligand>
</feature>
<organism evidence="8 9">
    <name type="scientific">Methanothermococcus okinawensis</name>
    <dbReference type="NCBI Taxonomy" id="155863"/>
    <lineage>
        <taxon>Archaea</taxon>
        <taxon>Methanobacteriati</taxon>
        <taxon>Methanobacteriota</taxon>
        <taxon>Methanomada group</taxon>
        <taxon>Methanococci</taxon>
        <taxon>Methanococcales</taxon>
        <taxon>Methanococcaceae</taxon>
        <taxon>Methanothermococcus</taxon>
    </lineage>
</organism>
<gene>
    <name evidence="8" type="ORF">EYH21_02575</name>
</gene>
<feature type="binding site" evidence="7">
    <location>
        <position position="107"/>
    </location>
    <ligand>
        <name>ATP</name>
        <dbReference type="ChEBI" id="CHEBI:30616"/>
    </ligand>
</feature>
<dbReference type="SUPFAM" id="SSF52540">
    <property type="entry name" value="P-loop containing nucleoside triphosphate hydrolases"/>
    <property type="match status" value="1"/>
</dbReference>
<protein>
    <recommendedName>
        <fullName evidence="7">Putative adenylate kinase</fullName>
        <shortName evidence="7">AK</shortName>
        <ecNumber evidence="7">2.7.4.3</ecNumber>
    </recommendedName>
    <alternativeName>
        <fullName evidence="7">ATP-AMP transphosphorylase</fullName>
    </alternativeName>
</protein>
<dbReference type="GO" id="GO:0004017">
    <property type="term" value="F:AMP kinase activity"/>
    <property type="evidence" value="ECO:0007669"/>
    <property type="project" value="UniProtKB-UniRule"/>
</dbReference>
<proteinExistence type="inferred from homology"/>
<dbReference type="GO" id="GO:0006364">
    <property type="term" value="P:rRNA processing"/>
    <property type="evidence" value="ECO:0007669"/>
    <property type="project" value="UniProtKB-KW"/>
</dbReference>
<evidence type="ECO:0000313" key="9">
    <source>
        <dbReference type="Proteomes" id="UP000618343"/>
    </source>
</evidence>
<feature type="region of interest" description="LID" evidence="7">
    <location>
        <begin position="106"/>
        <end position="116"/>
    </location>
</feature>
<comment type="caution">
    <text evidence="8">The sequence shown here is derived from an EMBL/GenBank/DDBJ whole genome shotgun (WGS) entry which is preliminary data.</text>
</comment>
<keyword evidence="6 7" id="KW-0067">ATP-binding</keyword>
<dbReference type="EC" id="2.7.4.3" evidence="7"/>
<dbReference type="GO" id="GO:0005524">
    <property type="term" value="F:ATP binding"/>
    <property type="evidence" value="ECO:0007669"/>
    <property type="project" value="UniProtKB-UniRule"/>
</dbReference>
<keyword evidence="2 7" id="KW-0698">rRNA processing</keyword>
<evidence type="ECO:0000256" key="2">
    <source>
        <dbReference type="ARBA" id="ARBA00022552"/>
    </source>
</evidence>
<dbReference type="EMBL" id="DQUO01000025">
    <property type="protein sequence ID" value="HIP91168.1"/>
    <property type="molecule type" value="Genomic_DNA"/>
</dbReference>
<feature type="binding site" evidence="7">
    <location>
        <position position="15"/>
    </location>
    <ligand>
        <name>ATP</name>
        <dbReference type="ChEBI" id="CHEBI:30616"/>
    </ligand>
</feature>
<dbReference type="PANTHER" id="PTHR12595:SF0">
    <property type="entry name" value="ADENYLATE KINASE ISOENZYME 6"/>
    <property type="match status" value="1"/>
</dbReference>
<dbReference type="NCBIfam" id="NF003012">
    <property type="entry name" value="PRK03839.1"/>
    <property type="match status" value="1"/>
</dbReference>
<comment type="function">
    <text evidence="7">Broad-specificity nucleoside monophosphate (NMP) kinase that catalyzes the reversible transfer of the terminal phosphate group between nucleoside triphosphates and monophosphates. Has also ATPase activity. Involved in the late maturation steps of the 30S ribosomal particles, specifically 16S rRNA maturation. While NMP activity is not required for ribosome maturation, ATPase activity is. Associates transiently with small ribosomal subunit protein uS11. ATP hydrolysis breaks the interaction with uS11. May temporarily remove uS11 from the ribosome to enable a conformational change of the ribosomal RNA that is needed for the final maturation step of the small ribosomal subunit.</text>
</comment>
<reference evidence="8" key="1">
    <citation type="journal article" date="2020" name="ISME J.">
        <title>Gammaproteobacteria mediating utilization of methyl-, sulfur- and petroleum organic compounds in deep ocean hydrothermal plumes.</title>
        <authorList>
            <person name="Zhou Z."/>
            <person name="Liu Y."/>
            <person name="Pan J."/>
            <person name="Cron B.R."/>
            <person name="Toner B.M."/>
            <person name="Anantharaman K."/>
            <person name="Breier J.A."/>
            <person name="Dick G.J."/>
            <person name="Li M."/>
        </authorList>
    </citation>
    <scope>NUCLEOTIDE SEQUENCE</scope>
    <source>
        <strain evidence="8">SZUA-1471</strain>
    </source>
</reference>
<evidence type="ECO:0000256" key="3">
    <source>
        <dbReference type="ARBA" id="ARBA00022679"/>
    </source>
</evidence>
<dbReference type="Gene3D" id="3.40.50.300">
    <property type="entry name" value="P-loop containing nucleotide triphosphate hydrolases"/>
    <property type="match status" value="1"/>
</dbReference>
<evidence type="ECO:0000256" key="1">
    <source>
        <dbReference type="ARBA" id="ARBA00022517"/>
    </source>
</evidence>
<comment type="catalytic activity">
    <reaction evidence="7">
        <text>ATP + H2O = ADP + phosphate + H(+)</text>
        <dbReference type="Rhea" id="RHEA:13065"/>
        <dbReference type="ChEBI" id="CHEBI:15377"/>
        <dbReference type="ChEBI" id="CHEBI:15378"/>
        <dbReference type="ChEBI" id="CHEBI:30616"/>
        <dbReference type="ChEBI" id="CHEBI:43474"/>
        <dbReference type="ChEBI" id="CHEBI:456216"/>
    </reaction>
</comment>
<dbReference type="PANTHER" id="PTHR12595">
    <property type="entry name" value="POS9-ACTIVATING FACTOR FAP7-RELATED"/>
    <property type="match status" value="1"/>
</dbReference>
<feature type="binding site" evidence="7">
    <location>
        <position position="13"/>
    </location>
    <ligand>
        <name>ATP</name>
        <dbReference type="ChEBI" id="CHEBI:30616"/>
    </ligand>
</feature>
<dbReference type="Proteomes" id="UP000618343">
    <property type="component" value="Unassembled WGS sequence"/>
</dbReference>
<comment type="subunit">
    <text evidence="7">Interacts with uS11. Not a structural component of 40S pre-ribosomes, but transiently interacts with them by binding to uS11.</text>
</comment>
<evidence type="ECO:0000256" key="4">
    <source>
        <dbReference type="ARBA" id="ARBA00022741"/>
    </source>
</evidence>
<keyword evidence="3 7" id="KW-0808">Transferase</keyword>
<dbReference type="AlphaFoldDB" id="A0A832ZJ40"/>
<comment type="similarity">
    <text evidence="7">Belongs to the adenylate kinase family. AK6 subfamily.</text>
</comment>
<evidence type="ECO:0000256" key="6">
    <source>
        <dbReference type="ARBA" id="ARBA00022840"/>
    </source>
</evidence>
<dbReference type="GO" id="GO:0016887">
    <property type="term" value="F:ATP hydrolysis activity"/>
    <property type="evidence" value="ECO:0007669"/>
    <property type="project" value="InterPro"/>
</dbReference>